<accession>A0A1H5LVE7</accession>
<evidence type="ECO:0000256" key="1">
    <source>
        <dbReference type="SAM" id="MobiDB-lite"/>
    </source>
</evidence>
<organism evidence="2 3">
    <name type="scientific">Rhodococcus jostii</name>
    <dbReference type="NCBI Taxonomy" id="132919"/>
    <lineage>
        <taxon>Bacteria</taxon>
        <taxon>Bacillati</taxon>
        <taxon>Actinomycetota</taxon>
        <taxon>Actinomycetes</taxon>
        <taxon>Mycobacteriales</taxon>
        <taxon>Nocardiaceae</taxon>
        <taxon>Rhodococcus</taxon>
    </lineage>
</organism>
<feature type="region of interest" description="Disordered" evidence="1">
    <location>
        <begin position="59"/>
        <end position="87"/>
    </location>
</feature>
<reference evidence="3" key="1">
    <citation type="submission" date="2016-10" db="EMBL/GenBank/DDBJ databases">
        <authorList>
            <person name="Varghese N."/>
        </authorList>
    </citation>
    <scope>NUCLEOTIDE SEQUENCE [LARGE SCALE GENOMIC DNA]</scope>
    <source>
        <strain evidence="3">DSM 44719</strain>
    </source>
</reference>
<evidence type="ECO:0000313" key="2">
    <source>
        <dbReference type="EMBL" id="SEE80999.1"/>
    </source>
</evidence>
<name>A0A1H5LVE7_RHOJO</name>
<sequence>MTNTAVDATAALQVTEYWVVEVDRHDGTCCTFGPFTADAAWTGLEGLSPERLGGDHRHVRHHRAHPQHRDLHRVDGLADHRGHHPRA</sequence>
<proteinExistence type="predicted"/>
<gene>
    <name evidence="2" type="ORF">SAMN04490220_8444</name>
</gene>
<dbReference type="AlphaFoldDB" id="A0A1H5LVE7"/>
<dbReference type="Proteomes" id="UP000183407">
    <property type="component" value="Unassembled WGS sequence"/>
</dbReference>
<protein>
    <submittedName>
        <fullName evidence="2">Uncharacterized protein</fullName>
    </submittedName>
</protein>
<feature type="compositionally biased region" description="Basic and acidic residues" evidence="1">
    <location>
        <begin position="67"/>
        <end position="80"/>
    </location>
</feature>
<dbReference type="EMBL" id="FNTL01000005">
    <property type="protein sequence ID" value="SEE80999.1"/>
    <property type="molecule type" value="Genomic_DNA"/>
</dbReference>
<evidence type="ECO:0000313" key="3">
    <source>
        <dbReference type="Proteomes" id="UP000183407"/>
    </source>
</evidence>